<sequence>MQLIKILKEIITLFYNICAFLWTKQEINKVLSSVIIKDGQLLKTKTYTDSNTIVKLKLQMI</sequence>
<gene>
    <name evidence="1" type="ORF">SPICI03_242</name>
</gene>
<reference evidence="1" key="1">
    <citation type="journal article" date="2010" name="Appl. Environ. Microbiol.">
        <title>Partial chromosome sequence of Spiroplasma citri reveals extensive viral invasion and important gene decay.</title>
        <authorList>
            <person name="Carle P."/>
            <person name="Saillard C."/>
            <person name="Carrere N."/>
            <person name="Carrere S."/>
            <person name="Duret S."/>
            <person name="Eveillard S."/>
            <person name="Gaurivaud P."/>
            <person name="Gourgues G."/>
            <person name="Gouzy J."/>
            <person name="Salar P."/>
            <person name="Verdin E."/>
            <person name="Breton M."/>
            <person name="Blanchard A."/>
            <person name="Laigret F."/>
            <person name="Bove J.M."/>
            <person name="Renaudin J."/>
            <person name="Foissac X."/>
        </authorList>
    </citation>
    <scope>NUCLEOTIDE SEQUENCE</scope>
    <source>
        <strain evidence="1">GII3-3X</strain>
    </source>
</reference>
<protein>
    <submittedName>
        <fullName evidence="1">Uncharacterized protein</fullName>
    </submittedName>
</protein>
<evidence type="ECO:0000313" key="1">
    <source>
        <dbReference type="EMBL" id="CAK98707.1"/>
    </source>
</evidence>
<dbReference type="EMBL" id="AM285304">
    <property type="protein sequence ID" value="CAK98707.1"/>
    <property type="molecule type" value="Genomic_DNA"/>
</dbReference>
<proteinExistence type="predicted"/>
<accession>Q14P72</accession>
<dbReference type="AlphaFoldDB" id="Q14P72"/>
<name>Q14P72_SPICI</name>
<organism evidence="1">
    <name type="scientific">Spiroplasma citri</name>
    <dbReference type="NCBI Taxonomy" id="2133"/>
    <lineage>
        <taxon>Bacteria</taxon>
        <taxon>Bacillati</taxon>
        <taxon>Mycoplasmatota</taxon>
        <taxon>Mollicutes</taxon>
        <taxon>Entomoplasmatales</taxon>
        <taxon>Spiroplasmataceae</taxon>
        <taxon>Spiroplasma</taxon>
    </lineage>
</organism>